<dbReference type="GO" id="GO:0005789">
    <property type="term" value="C:endoplasmic reticulum membrane"/>
    <property type="evidence" value="ECO:0007669"/>
    <property type="project" value="TreeGrafter"/>
</dbReference>
<dbReference type="InterPro" id="IPR008010">
    <property type="entry name" value="Tatp1"/>
</dbReference>
<accession>A0A5B7ESW0</accession>
<evidence type="ECO:0000313" key="8">
    <source>
        <dbReference type="Proteomes" id="UP000324222"/>
    </source>
</evidence>
<dbReference type="EMBL" id="VSRR010003440">
    <property type="protein sequence ID" value="MPC36169.1"/>
    <property type="molecule type" value="Genomic_DNA"/>
</dbReference>
<evidence type="ECO:0000256" key="3">
    <source>
        <dbReference type="ARBA" id="ARBA00022692"/>
    </source>
</evidence>
<sequence>MGDKVDITAHPPLVEAELTSLKGVKEVVEAEIVEVLIPALPALGQLLLTLAKVTLVLTASVVFRLVISLLVAMSALSGFTPISSIEKFVAYGFFQCADSFFFVFTFLPVRFTLAIWSLLNRPFRKVFGLYFSKNRRILKPAEIVDLLKGVMVLVCCYLMGYIDTSVCYHIIKTQSTIKLYLFFNMLEIADRLMSAFGQDTLDALFWTATEPRGRKREHFGVLFHLLVAIAYVALHSTIVLLQALTLNVAINSDNKGLLTIVISNNVSDDEGYFCRVDW</sequence>
<reference evidence="7 8" key="1">
    <citation type="submission" date="2019-05" db="EMBL/GenBank/DDBJ databases">
        <title>Another draft genome of Portunus trituberculatus and its Hox gene families provides insights of decapod evolution.</title>
        <authorList>
            <person name="Jeong J.-H."/>
            <person name="Song I."/>
            <person name="Kim S."/>
            <person name="Choi T."/>
            <person name="Kim D."/>
            <person name="Ryu S."/>
            <person name="Kim W."/>
        </authorList>
    </citation>
    <scope>NUCLEOTIDE SEQUENCE [LARGE SCALE GENOMIC DNA]</scope>
    <source>
        <tissue evidence="7">Muscle</tissue>
    </source>
</reference>
<protein>
    <submittedName>
        <fullName evidence="7">Protein TAPT1</fullName>
    </submittedName>
</protein>
<evidence type="ECO:0000313" key="7">
    <source>
        <dbReference type="EMBL" id="MPC36169.1"/>
    </source>
</evidence>
<dbReference type="Pfam" id="PF05346">
    <property type="entry name" value="DUF747"/>
    <property type="match status" value="1"/>
</dbReference>
<keyword evidence="5 6" id="KW-0472">Membrane</keyword>
<dbReference type="OrthoDB" id="29023at2759"/>
<evidence type="ECO:0000256" key="2">
    <source>
        <dbReference type="ARBA" id="ARBA00008803"/>
    </source>
</evidence>
<dbReference type="GO" id="GO:0036064">
    <property type="term" value="C:ciliary basal body"/>
    <property type="evidence" value="ECO:0007669"/>
    <property type="project" value="TreeGrafter"/>
</dbReference>
<keyword evidence="8" id="KW-1185">Reference proteome</keyword>
<evidence type="ECO:0000256" key="4">
    <source>
        <dbReference type="ARBA" id="ARBA00022989"/>
    </source>
</evidence>
<dbReference type="PANTHER" id="PTHR13317">
    <property type="entry name" value="TRANSMEMBRANE ANTERIOR POSTERIOR TRANSFORMATION PROTEIN 1 HOMOLOG"/>
    <property type="match status" value="1"/>
</dbReference>
<evidence type="ECO:0000256" key="5">
    <source>
        <dbReference type="ARBA" id="ARBA00023136"/>
    </source>
</evidence>
<comment type="caution">
    <text evidence="7">The sequence shown here is derived from an EMBL/GenBank/DDBJ whole genome shotgun (WGS) entry which is preliminary data.</text>
</comment>
<name>A0A5B7ESW0_PORTR</name>
<organism evidence="7 8">
    <name type="scientific">Portunus trituberculatus</name>
    <name type="common">Swimming crab</name>
    <name type="synonym">Neptunus trituberculatus</name>
    <dbReference type="NCBI Taxonomy" id="210409"/>
    <lineage>
        <taxon>Eukaryota</taxon>
        <taxon>Metazoa</taxon>
        <taxon>Ecdysozoa</taxon>
        <taxon>Arthropoda</taxon>
        <taxon>Crustacea</taxon>
        <taxon>Multicrustacea</taxon>
        <taxon>Malacostraca</taxon>
        <taxon>Eumalacostraca</taxon>
        <taxon>Eucarida</taxon>
        <taxon>Decapoda</taxon>
        <taxon>Pleocyemata</taxon>
        <taxon>Brachyura</taxon>
        <taxon>Eubrachyura</taxon>
        <taxon>Portunoidea</taxon>
        <taxon>Portunidae</taxon>
        <taxon>Portuninae</taxon>
        <taxon>Portunus</taxon>
    </lineage>
</organism>
<gene>
    <name evidence="7" type="ORF">E2C01_029618</name>
</gene>
<dbReference type="GO" id="GO:0045724">
    <property type="term" value="P:positive regulation of cilium assembly"/>
    <property type="evidence" value="ECO:0007669"/>
    <property type="project" value="TreeGrafter"/>
</dbReference>
<feature type="transmembrane region" description="Helical" evidence="6">
    <location>
        <begin position="53"/>
        <end position="76"/>
    </location>
</feature>
<proteinExistence type="inferred from homology"/>
<dbReference type="PANTHER" id="PTHR13317:SF4">
    <property type="entry name" value="TRANSMEMBRANE ANTERIOR POSTERIOR TRANSFORMATION PROTEIN 1 HOMOLOG"/>
    <property type="match status" value="1"/>
</dbReference>
<keyword evidence="4 6" id="KW-1133">Transmembrane helix</keyword>
<feature type="transmembrane region" description="Helical" evidence="6">
    <location>
        <begin position="88"/>
        <end position="119"/>
    </location>
</feature>
<keyword evidence="3 6" id="KW-0812">Transmembrane</keyword>
<evidence type="ECO:0000256" key="6">
    <source>
        <dbReference type="SAM" id="Phobius"/>
    </source>
</evidence>
<dbReference type="AlphaFoldDB" id="A0A5B7ESW0"/>
<comment type="subcellular location">
    <subcellularLocation>
        <location evidence="1">Membrane</location>
        <topology evidence="1">Multi-pass membrane protein</topology>
    </subcellularLocation>
</comment>
<feature type="transmembrane region" description="Helical" evidence="6">
    <location>
        <begin position="221"/>
        <end position="244"/>
    </location>
</feature>
<dbReference type="Proteomes" id="UP000324222">
    <property type="component" value="Unassembled WGS sequence"/>
</dbReference>
<evidence type="ECO:0000256" key="1">
    <source>
        <dbReference type="ARBA" id="ARBA00004141"/>
    </source>
</evidence>
<comment type="similarity">
    <text evidence="2">Belongs to the TAPT1 family.</text>
</comment>